<name>A0A8I1GGN8_9HYPH</name>
<organism evidence="1 2">
    <name type="scientific">Rhodomicrobium udaipurense</name>
    <dbReference type="NCBI Taxonomy" id="1202716"/>
    <lineage>
        <taxon>Bacteria</taxon>
        <taxon>Pseudomonadati</taxon>
        <taxon>Pseudomonadota</taxon>
        <taxon>Alphaproteobacteria</taxon>
        <taxon>Hyphomicrobiales</taxon>
        <taxon>Hyphomicrobiaceae</taxon>
        <taxon>Rhodomicrobium</taxon>
    </lineage>
</organism>
<comment type="caution">
    <text evidence="1">The sequence shown here is derived from an EMBL/GenBank/DDBJ whole genome shotgun (WGS) entry which is preliminary data.</text>
</comment>
<proteinExistence type="predicted"/>
<protein>
    <submittedName>
        <fullName evidence="1">Uncharacterized protein</fullName>
    </submittedName>
</protein>
<gene>
    <name evidence="1" type="ORF">JDN41_12835</name>
</gene>
<sequence length="69" mass="7703">MKLTKTCRSQLSRINLQKELLTQKNGHTIAGSSLCFDCAIGVARFGGGNETVHFFEKRLAFLSENPKIF</sequence>
<dbReference type="EMBL" id="JAEMUK010000079">
    <property type="protein sequence ID" value="MBJ7544433.1"/>
    <property type="molecule type" value="Genomic_DNA"/>
</dbReference>
<dbReference type="Proteomes" id="UP000623250">
    <property type="component" value="Unassembled WGS sequence"/>
</dbReference>
<dbReference type="RefSeq" id="WP_162173122.1">
    <property type="nucleotide sequence ID" value="NZ_JAEMUK010000079.1"/>
</dbReference>
<reference evidence="1 2" key="1">
    <citation type="submission" date="2020-12" db="EMBL/GenBank/DDBJ databases">
        <title>Revised draft genomes of Rhodomicrobium vannielii ATCC 17100 and Rhodomicrobium udaipurense JA643.</title>
        <authorList>
            <person name="Conners E.M."/>
            <person name="Davenport E.J."/>
            <person name="Bose A."/>
        </authorList>
    </citation>
    <scope>NUCLEOTIDE SEQUENCE [LARGE SCALE GENOMIC DNA]</scope>
    <source>
        <strain evidence="1 2">JA643</strain>
    </source>
</reference>
<keyword evidence="2" id="KW-1185">Reference proteome</keyword>
<accession>A0A8I1GGN8</accession>
<evidence type="ECO:0000313" key="1">
    <source>
        <dbReference type="EMBL" id="MBJ7544433.1"/>
    </source>
</evidence>
<dbReference type="AlphaFoldDB" id="A0A8I1GGN8"/>
<evidence type="ECO:0000313" key="2">
    <source>
        <dbReference type="Proteomes" id="UP000623250"/>
    </source>
</evidence>